<protein>
    <submittedName>
        <fullName evidence="6">Polysaccharide deacetylase family protein</fullName>
        <ecNumber evidence="6">3.-.-.-</ecNumber>
    </submittedName>
</protein>
<dbReference type="CDD" id="cd10918">
    <property type="entry name" value="CE4_NodB_like_5s_6s"/>
    <property type="match status" value="1"/>
</dbReference>
<dbReference type="InterPro" id="IPR011330">
    <property type="entry name" value="Glyco_hydro/deAcase_b/a-brl"/>
</dbReference>
<dbReference type="Gene3D" id="3.20.20.370">
    <property type="entry name" value="Glycoside hydrolase/deacetylase"/>
    <property type="match status" value="1"/>
</dbReference>
<keyword evidence="6" id="KW-0378">Hydrolase</keyword>
<dbReference type="Proteomes" id="UP001469365">
    <property type="component" value="Unassembled WGS sequence"/>
</dbReference>
<keyword evidence="7" id="KW-1185">Reference proteome</keyword>
<dbReference type="EC" id="3.-.-.-" evidence="6"/>
<feature type="domain" description="NodB homology" evidence="5">
    <location>
        <begin position="203"/>
        <end position="361"/>
    </location>
</feature>
<accession>A0ABU9DPG8</accession>
<dbReference type="GO" id="GO:0016787">
    <property type="term" value="F:hydrolase activity"/>
    <property type="evidence" value="ECO:0007669"/>
    <property type="project" value="UniProtKB-KW"/>
</dbReference>
<evidence type="ECO:0000256" key="1">
    <source>
        <dbReference type="ARBA" id="ARBA00004613"/>
    </source>
</evidence>
<reference evidence="6 7" key="1">
    <citation type="submission" date="2024-04" db="EMBL/GenBank/DDBJ databases">
        <title>draft genome sequnece of Paenibacillus filicis.</title>
        <authorList>
            <person name="Kim D.-U."/>
        </authorList>
    </citation>
    <scope>NUCLEOTIDE SEQUENCE [LARGE SCALE GENOMIC DNA]</scope>
    <source>
        <strain evidence="6 7">KACC14197</strain>
    </source>
</reference>
<gene>
    <name evidence="6" type="ORF">WMW72_19660</name>
</gene>
<feature type="compositionally biased region" description="Low complexity" evidence="3">
    <location>
        <begin position="87"/>
        <end position="106"/>
    </location>
</feature>
<comment type="caution">
    <text evidence="6">The sequence shown here is derived from an EMBL/GenBank/DDBJ whole genome shotgun (WGS) entry which is preliminary data.</text>
</comment>
<comment type="subcellular location">
    <subcellularLocation>
        <location evidence="1">Secreted</location>
    </subcellularLocation>
</comment>
<keyword evidence="2 4" id="KW-0732">Signal</keyword>
<evidence type="ECO:0000313" key="6">
    <source>
        <dbReference type="EMBL" id="MEK8130126.1"/>
    </source>
</evidence>
<organism evidence="6 7">
    <name type="scientific">Paenibacillus filicis</name>
    <dbReference type="NCBI Taxonomy" id="669464"/>
    <lineage>
        <taxon>Bacteria</taxon>
        <taxon>Bacillati</taxon>
        <taxon>Bacillota</taxon>
        <taxon>Bacilli</taxon>
        <taxon>Bacillales</taxon>
        <taxon>Paenibacillaceae</taxon>
        <taxon>Paenibacillus</taxon>
    </lineage>
</organism>
<dbReference type="SUPFAM" id="SSF88713">
    <property type="entry name" value="Glycoside hydrolase/deacetylase"/>
    <property type="match status" value="1"/>
</dbReference>
<evidence type="ECO:0000256" key="2">
    <source>
        <dbReference type="ARBA" id="ARBA00022729"/>
    </source>
</evidence>
<dbReference type="InterPro" id="IPR002509">
    <property type="entry name" value="NODB_dom"/>
</dbReference>
<evidence type="ECO:0000259" key="5">
    <source>
        <dbReference type="PROSITE" id="PS51677"/>
    </source>
</evidence>
<feature type="chain" id="PRO_5045334163" evidence="4">
    <location>
        <begin position="24"/>
        <end position="361"/>
    </location>
</feature>
<evidence type="ECO:0000256" key="4">
    <source>
        <dbReference type="SAM" id="SignalP"/>
    </source>
</evidence>
<feature type="signal peptide" evidence="4">
    <location>
        <begin position="1"/>
        <end position="23"/>
    </location>
</feature>
<dbReference type="Pfam" id="PF01522">
    <property type="entry name" value="Polysacc_deac_1"/>
    <property type="match status" value="1"/>
</dbReference>
<sequence>MKVCTILAALAIFSWLSGCTGRANERNEHLVPAMPSTPLSWLNPAQDLGQAGTVVPSGPVNNGFPGQASASPLEAFKPELTPDLAVSATGPAEEPAESASAVAETTSARDRLSDQQLQTPANSSAAPVSAETVSAAAYEKKAKLVSIPVLNYHSIGKKPGSTLVLDPELLAAQMDYLDREGYTPLTLSDFMLVLEHKLEKPDKPVLLTFDDGYMDNYELAMPILQRYNFPATLFMSPGSVGQPDYLTWEQAKEMKEAGWDIQPHGMTHPRLSKLSAAKQRLEITEASRLIEEELGVKSLVFCYPYGDFNNDTLAILKEEGFKYAFTIEQGLTTSRQHPLQLKRIYVNAQDSLKQWARKLGG</sequence>
<feature type="compositionally biased region" description="Polar residues" evidence="3">
    <location>
        <begin position="114"/>
        <end position="126"/>
    </location>
</feature>
<feature type="region of interest" description="Disordered" evidence="3">
    <location>
        <begin position="86"/>
        <end position="126"/>
    </location>
</feature>
<dbReference type="PANTHER" id="PTHR34216:SF3">
    <property type="entry name" value="POLY-BETA-1,6-N-ACETYL-D-GLUCOSAMINE N-DEACETYLASE"/>
    <property type="match status" value="1"/>
</dbReference>
<dbReference type="PROSITE" id="PS51677">
    <property type="entry name" value="NODB"/>
    <property type="match status" value="1"/>
</dbReference>
<name>A0ABU9DPG8_9BACL</name>
<dbReference type="EMBL" id="JBBPCC010000013">
    <property type="protein sequence ID" value="MEK8130126.1"/>
    <property type="molecule type" value="Genomic_DNA"/>
</dbReference>
<dbReference type="PROSITE" id="PS51257">
    <property type="entry name" value="PROKAR_LIPOPROTEIN"/>
    <property type="match status" value="1"/>
</dbReference>
<proteinExistence type="predicted"/>
<dbReference type="InterPro" id="IPR051398">
    <property type="entry name" value="Polysacch_Deacetylase"/>
</dbReference>
<dbReference type="PANTHER" id="PTHR34216">
    <property type="match status" value="1"/>
</dbReference>
<evidence type="ECO:0000256" key="3">
    <source>
        <dbReference type="SAM" id="MobiDB-lite"/>
    </source>
</evidence>
<evidence type="ECO:0000313" key="7">
    <source>
        <dbReference type="Proteomes" id="UP001469365"/>
    </source>
</evidence>